<dbReference type="RefSeq" id="WP_114593307.1">
    <property type="nucleotide sequence ID" value="NZ_CP031165.1"/>
</dbReference>
<feature type="region of interest" description="Disordered" evidence="1">
    <location>
        <begin position="147"/>
        <end position="182"/>
    </location>
</feature>
<evidence type="ECO:0000313" key="4">
    <source>
        <dbReference type="Proteomes" id="UP000264006"/>
    </source>
</evidence>
<feature type="chain" id="PRO_5016980480" evidence="2">
    <location>
        <begin position="32"/>
        <end position="182"/>
    </location>
</feature>
<evidence type="ECO:0000256" key="2">
    <source>
        <dbReference type="SAM" id="SignalP"/>
    </source>
</evidence>
<feature type="region of interest" description="Disordered" evidence="1">
    <location>
        <begin position="30"/>
        <end position="94"/>
    </location>
</feature>
<dbReference type="OrthoDB" id="9856070at2"/>
<evidence type="ECO:0000313" key="3">
    <source>
        <dbReference type="EMBL" id="AXV09058.1"/>
    </source>
</evidence>
<organism evidence="3 4">
    <name type="scientific">Euzebya pacifica</name>
    <dbReference type="NCBI Taxonomy" id="1608957"/>
    <lineage>
        <taxon>Bacteria</taxon>
        <taxon>Bacillati</taxon>
        <taxon>Actinomycetota</taxon>
        <taxon>Nitriliruptoria</taxon>
        <taxon>Euzebyales</taxon>
    </lineage>
</organism>
<keyword evidence="2" id="KW-0732">Signal</keyword>
<feature type="compositionally biased region" description="Acidic residues" evidence="1">
    <location>
        <begin position="34"/>
        <end position="65"/>
    </location>
</feature>
<reference evidence="3 4" key="1">
    <citation type="submission" date="2018-09" db="EMBL/GenBank/DDBJ databases">
        <title>Complete genome sequence of Euzebya sp. DY32-46 isolated from seawater of Pacific Ocean.</title>
        <authorList>
            <person name="Xu L."/>
            <person name="Wu Y.-H."/>
            <person name="Xu X.-W."/>
        </authorList>
    </citation>
    <scope>NUCLEOTIDE SEQUENCE [LARGE SCALE GENOMIC DNA]</scope>
    <source>
        <strain evidence="3 4">DY32-46</strain>
    </source>
</reference>
<evidence type="ECO:0000256" key="1">
    <source>
        <dbReference type="SAM" id="MobiDB-lite"/>
    </source>
</evidence>
<dbReference type="AlphaFoldDB" id="A0A346Y3L1"/>
<feature type="compositionally biased region" description="Basic and acidic residues" evidence="1">
    <location>
        <begin position="66"/>
        <end position="90"/>
    </location>
</feature>
<protein>
    <submittedName>
        <fullName evidence="3">Uncharacterized protein</fullName>
    </submittedName>
</protein>
<keyword evidence="4" id="KW-1185">Reference proteome</keyword>
<name>A0A346Y3L1_9ACTN</name>
<dbReference type="KEGG" id="euz:DVS28_a4393"/>
<sequence>MTTTAKTVSALAIAALLSLALFLSPVGISRAQEDDATEDTTEDTTEDATEDGATDDSSDEDSSDEDSTRPDRESLTDEEREALQAEREAEGEAFVDDVAAELGVTSDELTGAFRTVAIERIREKVADGTITQERADEIIERIESNEGLGFGFGHRGHGRGHGHRGMGGAGNDAGVTESGSEI</sequence>
<gene>
    <name evidence="3" type="ORF">DVS28_a4393</name>
</gene>
<accession>A0A346Y3L1</accession>
<proteinExistence type="predicted"/>
<feature type="compositionally biased region" description="Basic residues" evidence="1">
    <location>
        <begin position="154"/>
        <end position="164"/>
    </location>
</feature>
<dbReference type="Proteomes" id="UP000264006">
    <property type="component" value="Chromosome"/>
</dbReference>
<feature type="signal peptide" evidence="2">
    <location>
        <begin position="1"/>
        <end position="31"/>
    </location>
</feature>
<dbReference type="EMBL" id="CP031165">
    <property type="protein sequence ID" value="AXV09058.1"/>
    <property type="molecule type" value="Genomic_DNA"/>
</dbReference>